<proteinExistence type="predicted"/>
<gene>
    <name evidence="1" type="ORF">ONZ43_g5497</name>
</gene>
<dbReference type="Proteomes" id="UP001153334">
    <property type="component" value="Unassembled WGS sequence"/>
</dbReference>
<evidence type="ECO:0000313" key="1">
    <source>
        <dbReference type="EMBL" id="KAJ8111983.1"/>
    </source>
</evidence>
<reference evidence="1" key="1">
    <citation type="submission" date="2022-11" db="EMBL/GenBank/DDBJ databases">
        <title>Genome Sequence of Nemania bipapillata.</title>
        <authorList>
            <person name="Buettner E."/>
        </authorList>
    </citation>
    <scope>NUCLEOTIDE SEQUENCE</scope>
    <source>
        <strain evidence="1">CP14</strain>
    </source>
</reference>
<protein>
    <submittedName>
        <fullName evidence="1">Uncharacterized protein</fullName>
    </submittedName>
</protein>
<accession>A0ACC2IA00</accession>
<name>A0ACC2IA00_9PEZI</name>
<keyword evidence="2" id="KW-1185">Reference proteome</keyword>
<evidence type="ECO:0000313" key="2">
    <source>
        <dbReference type="Proteomes" id="UP001153334"/>
    </source>
</evidence>
<organism evidence="1 2">
    <name type="scientific">Nemania bipapillata</name>
    <dbReference type="NCBI Taxonomy" id="110536"/>
    <lineage>
        <taxon>Eukaryota</taxon>
        <taxon>Fungi</taxon>
        <taxon>Dikarya</taxon>
        <taxon>Ascomycota</taxon>
        <taxon>Pezizomycotina</taxon>
        <taxon>Sordariomycetes</taxon>
        <taxon>Xylariomycetidae</taxon>
        <taxon>Xylariales</taxon>
        <taxon>Xylariaceae</taxon>
        <taxon>Nemania</taxon>
    </lineage>
</organism>
<sequence length="557" mass="64441">MESPGSEDQSTPRELPSYARVEDITRYCEGGFHPIHLGDHIGIDDRFEVHHKLGYSDAYTVWLCLDRKNGHRVGVKVFQAEKSVESHPEIAALRLFEGVNRQELQLNHIFTIDEHFWIDGPNGRHLCFVVPVLGPAISYTLRGIDLDTPDLLTDLCLQAAQTLKYLHDKKICHGDFRPDHMKMQLDSDAMSSIKIYDLFGEPKVWHLSHSQESNGRRPRYLAEPANIASLEAKYRTGKIAIDSFSDSYREGDITEPSISDNDYAAPELRFLNKRHAWAYGPFPQDYWKEIGEYLSSDSAVPVFTVNPIPQKPQIEIDPYSREWGMNREGVVAVLLGDEETPRSIRQRKMLQDEMDRSKYLRIKLPKNSNVWTKFQEQRKRYTSFHSLLHEDLSKERQWYQDTDRLNGIYEYIPERLPGVIDNTSLQHLNSTWDLESSSEGDRAEAPEGQLADMDMTSKDTNKSPKGNQKRALEDDQDAQPNPKKTKRFVTEHNLRDLVERTEQNDGMTKFSYRLQPVEVNLLASLLRDMLKNDPSERIGIDEVLQHKWFDTSRKRLA</sequence>
<comment type="caution">
    <text evidence="1">The sequence shown here is derived from an EMBL/GenBank/DDBJ whole genome shotgun (WGS) entry which is preliminary data.</text>
</comment>
<dbReference type="EMBL" id="JAPESX010001718">
    <property type="protein sequence ID" value="KAJ8111983.1"/>
    <property type="molecule type" value="Genomic_DNA"/>
</dbReference>